<organism evidence="2 3">
    <name type="scientific">Thermoleptolyngbya sichuanensis A183</name>
    <dbReference type="NCBI Taxonomy" id="2737172"/>
    <lineage>
        <taxon>Bacteria</taxon>
        <taxon>Bacillati</taxon>
        <taxon>Cyanobacteriota</taxon>
        <taxon>Cyanophyceae</taxon>
        <taxon>Oculatellales</taxon>
        <taxon>Oculatellaceae</taxon>
        <taxon>Thermoleptolyngbya</taxon>
        <taxon>Thermoleptolyngbya sichuanensis</taxon>
    </lineage>
</organism>
<reference evidence="2 3" key="1">
    <citation type="submission" date="2020-05" db="EMBL/GenBank/DDBJ databases">
        <title>Complete genome sequence of of a novel Thermoleptolyngbya strain isolated from hot springs of Ganzi, Sichuan China.</title>
        <authorList>
            <person name="Tang J."/>
            <person name="Daroch M."/>
            <person name="Li L."/>
            <person name="Waleron K."/>
            <person name="Waleron M."/>
            <person name="Waleron M."/>
        </authorList>
    </citation>
    <scope>NUCLEOTIDE SEQUENCE [LARGE SCALE GENOMIC DNA]</scope>
    <source>
        <strain evidence="2 3">PKUAC-SCTA183</strain>
    </source>
</reference>
<dbReference type="RefSeq" id="WP_172354286.1">
    <property type="nucleotide sequence ID" value="NZ_CP053661.1"/>
</dbReference>
<accession>A0A6M8BC53</accession>
<dbReference type="EMBL" id="CP053661">
    <property type="protein sequence ID" value="QKD81900.1"/>
    <property type="molecule type" value="Genomic_DNA"/>
</dbReference>
<feature type="signal peptide" evidence="1">
    <location>
        <begin position="1"/>
        <end position="26"/>
    </location>
</feature>
<feature type="chain" id="PRO_5027098000" evidence="1">
    <location>
        <begin position="27"/>
        <end position="219"/>
    </location>
</feature>
<evidence type="ECO:0000256" key="1">
    <source>
        <dbReference type="SAM" id="SignalP"/>
    </source>
</evidence>
<dbReference type="NCBIfam" id="NF033465">
    <property type="entry name" value="PTPA-CTERM"/>
    <property type="match status" value="1"/>
</dbReference>
<keyword evidence="3" id="KW-1185">Reference proteome</keyword>
<name>A0A6M8BC53_9CYAN</name>
<gene>
    <name evidence="2" type="ORF">HPC62_06520</name>
</gene>
<evidence type="ECO:0000313" key="3">
    <source>
        <dbReference type="Proteomes" id="UP000505210"/>
    </source>
</evidence>
<protein>
    <submittedName>
        <fullName evidence="2">PTPA-CTERM sorting domain-containing protein</fullName>
    </submittedName>
</protein>
<keyword evidence="1" id="KW-0732">Signal</keyword>
<dbReference type="KEGG" id="theu:HPC62_06520"/>
<evidence type="ECO:0000313" key="2">
    <source>
        <dbReference type="EMBL" id="QKD81900.1"/>
    </source>
</evidence>
<sequence length="219" mass="23314">MKLASTFALTAIAAAVSVLSALPAEALSMFRDTGPKFSQGLPPTGVIDFETPAPGFYNTFNEDYGDIIATGNRLRILPASSAVDNYLRLRNLSGSNVTFTSDYKTWDSFGFLFRGRSGPSADMNIVFNLVGGGTFSTTLSYLLGLSDPGNYFSFVAGVGDPTIESVTFTRTNGWINIDNVAYRVVPTPALLPGIIGMGIAAIKKRRDGALEETEADAEA</sequence>
<dbReference type="Proteomes" id="UP000505210">
    <property type="component" value="Chromosome"/>
</dbReference>
<dbReference type="AlphaFoldDB" id="A0A6M8BC53"/>
<proteinExistence type="predicted"/>